<accession>A0ACC2QGQ6</accession>
<comment type="caution">
    <text evidence="1">The sequence shown here is derived from an EMBL/GenBank/DDBJ whole genome shotgun (WGS) entry which is preliminary data.</text>
</comment>
<protein>
    <submittedName>
        <fullName evidence="1">Uncharacterized protein</fullName>
    </submittedName>
</protein>
<keyword evidence="2" id="KW-1185">Reference proteome</keyword>
<organism evidence="1 2">
    <name type="scientific">Mythimna loreyi</name>
    <dbReference type="NCBI Taxonomy" id="667449"/>
    <lineage>
        <taxon>Eukaryota</taxon>
        <taxon>Metazoa</taxon>
        <taxon>Ecdysozoa</taxon>
        <taxon>Arthropoda</taxon>
        <taxon>Hexapoda</taxon>
        <taxon>Insecta</taxon>
        <taxon>Pterygota</taxon>
        <taxon>Neoptera</taxon>
        <taxon>Endopterygota</taxon>
        <taxon>Lepidoptera</taxon>
        <taxon>Glossata</taxon>
        <taxon>Ditrysia</taxon>
        <taxon>Noctuoidea</taxon>
        <taxon>Noctuidae</taxon>
        <taxon>Noctuinae</taxon>
        <taxon>Hadenini</taxon>
        <taxon>Mythimna</taxon>
    </lineage>
</organism>
<gene>
    <name evidence="1" type="ORF">PYW08_013127</name>
</gene>
<reference evidence="1" key="1">
    <citation type="submission" date="2023-03" db="EMBL/GenBank/DDBJ databases">
        <title>Chromosome-level genomes of two armyworms, Mythimna separata and Mythimna loreyi, provide insights into the biosynthesis and reception of sex pheromones.</title>
        <authorList>
            <person name="Zhao H."/>
        </authorList>
    </citation>
    <scope>NUCLEOTIDE SEQUENCE</scope>
    <source>
        <strain evidence="1">BeijingLab</strain>
    </source>
</reference>
<evidence type="ECO:0000313" key="1">
    <source>
        <dbReference type="EMBL" id="KAJ8715842.1"/>
    </source>
</evidence>
<sequence length="527" mass="58535">MRPKIELGSRFPSMSPIKMMGRLGRMLSMHSEGLVTTVPGLTAQASTIRKTKHNLTMDNMNPNLIKLQYAVRGPIVARSLALKKELLKGVEKPFKTVINANLGDAQAMGQEPITFFRQVLSCVIYPELIKSGNCPDDVKQRARQLLAGCGGKAGSYTQSFGVEMFRRHVAEYIAQRDGYPSNWENVVLTQGASPGIKYCLQLFCKQVDGKDAGVLIPIPQYPLYSAALAEYGLGPVGYYLDEDKNWGIDVSELERAFHEGSKTHAVRALVVINPGNPTGQVLTEENMKRILKFAQRQGLFVLADEVYQHNVYAEDSKFSSFKKVLMDLGPPCSEMELASFMSVSKGYMGECGLRGGWMELVNMDPDVQANLYKTISASICPNTIGQCAIDMVARPPQPGEPSYDLWLQEKTDVLGSFKLRAKMIVEAFNKMGGFKCNEVQGAMYAFPRIELPPKAVEAARAENKPADLFYAFRLLEETGICIVPGSGFGQSPGTYHFRTTILPQPKLLQEMLNIFDVFHKKFTEQYS</sequence>
<proteinExistence type="predicted"/>
<dbReference type="Proteomes" id="UP001231649">
    <property type="component" value="Chromosome 4"/>
</dbReference>
<dbReference type="EMBL" id="CM056780">
    <property type="protein sequence ID" value="KAJ8715842.1"/>
    <property type="molecule type" value="Genomic_DNA"/>
</dbReference>
<evidence type="ECO:0000313" key="2">
    <source>
        <dbReference type="Proteomes" id="UP001231649"/>
    </source>
</evidence>
<name>A0ACC2QGQ6_9NEOP</name>